<dbReference type="InterPro" id="IPR001841">
    <property type="entry name" value="Znf_RING"/>
</dbReference>
<feature type="compositionally biased region" description="Basic and acidic residues" evidence="11">
    <location>
        <begin position="2860"/>
        <end position="2881"/>
    </location>
</feature>
<feature type="zinc finger region" description="UBR-type" evidence="9">
    <location>
        <begin position="202"/>
        <end position="273"/>
    </location>
</feature>
<feature type="region of interest" description="Disordered" evidence="11">
    <location>
        <begin position="1888"/>
        <end position="1912"/>
    </location>
</feature>
<dbReference type="GO" id="GO:0005737">
    <property type="term" value="C:cytoplasm"/>
    <property type="evidence" value="ECO:0007669"/>
    <property type="project" value="TreeGrafter"/>
</dbReference>
<dbReference type="SMART" id="SM00184">
    <property type="entry name" value="RING"/>
    <property type="match status" value="1"/>
</dbReference>
<keyword evidence="4 10" id="KW-0479">Metal-binding</keyword>
<evidence type="ECO:0000256" key="1">
    <source>
        <dbReference type="ARBA" id="ARBA00000900"/>
    </source>
</evidence>
<evidence type="ECO:0000256" key="5">
    <source>
        <dbReference type="ARBA" id="ARBA00022771"/>
    </source>
</evidence>
<dbReference type="SMART" id="SM00396">
    <property type="entry name" value="ZnF_UBR1"/>
    <property type="match status" value="1"/>
</dbReference>
<dbReference type="Pfam" id="PF02207">
    <property type="entry name" value="zf-UBR"/>
    <property type="match status" value="1"/>
</dbReference>
<feature type="region of interest" description="Disordered" evidence="11">
    <location>
        <begin position="2175"/>
        <end position="2202"/>
    </location>
</feature>
<dbReference type="Pfam" id="PF18995">
    <property type="entry name" value="PRT6_C"/>
    <property type="match status" value="1"/>
</dbReference>
<feature type="region of interest" description="Disordered" evidence="11">
    <location>
        <begin position="2838"/>
        <end position="2881"/>
    </location>
</feature>
<accession>A0A9N8DZD3</accession>
<evidence type="ECO:0000256" key="8">
    <source>
        <dbReference type="ARBA" id="ARBA00046341"/>
    </source>
</evidence>
<keyword evidence="13" id="KW-0436">Ligase</keyword>
<feature type="compositionally biased region" description="Low complexity" evidence="11">
    <location>
        <begin position="1391"/>
        <end position="1406"/>
    </location>
</feature>
<dbReference type="GO" id="GO:0008270">
    <property type="term" value="F:zinc ion binding"/>
    <property type="evidence" value="ECO:0007669"/>
    <property type="project" value="UniProtKB-UniRule"/>
</dbReference>
<evidence type="ECO:0000256" key="3">
    <source>
        <dbReference type="ARBA" id="ARBA00022679"/>
    </source>
</evidence>
<dbReference type="PANTHER" id="PTHR21497:SF24">
    <property type="entry name" value="E3 UBIQUITIN-PROTEIN LIGASE UBR1"/>
    <property type="match status" value="1"/>
</dbReference>
<feature type="region of interest" description="Disordered" evidence="11">
    <location>
        <begin position="41"/>
        <end position="73"/>
    </location>
</feature>
<comment type="catalytic activity">
    <reaction evidence="1 10">
        <text>S-ubiquitinyl-[E2 ubiquitin-conjugating enzyme]-L-cysteine + [acceptor protein]-L-lysine = [E2 ubiquitin-conjugating enzyme]-L-cysteine + N(6)-ubiquitinyl-[acceptor protein]-L-lysine.</text>
        <dbReference type="EC" id="2.3.2.27"/>
    </reaction>
</comment>
<dbReference type="FunFam" id="2.10.110.30:FF:000002">
    <property type="entry name" value="Putative e3 ubiquitin-protein ligase ubr3"/>
    <property type="match status" value="1"/>
</dbReference>
<dbReference type="EC" id="2.3.2.27" evidence="10"/>
<dbReference type="GO" id="GO:0016567">
    <property type="term" value="P:protein ubiquitination"/>
    <property type="evidence" value="ECO:0007669"/>
    <property type="project" value="UniProtKB-UniRule"/>
</dbReference>
<dbReference type="InterPro" id="IPR003126">
    <property type="entry name" value="Znf_UBR"/>
</dbReference>
<feature type="region of interest" description="Disordered" evidence="11">
    <location>
        <begin position="1624"/>
        <end position="1655"/>
    </location>
</feature>
<dbReference type="GO" id="GO:0016874">
    <property type="term" value="F:ligase activity"/>
    <property type="evidence" value="ECO:0007669"/>
    <property type="project" value="UniProtKB-KW"/>
</dbReference>
<evidence type="ECO:0000259" key="12">
    <source>
        <dbReference type="PROSITE" id="PS51157"/>
    </source>
</evidence>
<feature type="region of interest" description="Disordered" evidence="11">
    <location>
        <begin position="2796"/>
        <end position="2818"/>
    </location>
</feature>
<evidence type="ECO:0000256" key="2">
    <source>
        <dbReference type="ARBA" id="ARBA00004906"/>
    </source>
</evidence>
<dbReference type="Proteomes" id="UP001153069">
    <property type="component" value="Unassembled WGS sequence"/>
</dbReference>
<dbReference type="InterPro" id="IPR055194">
    <property type="entry name" value="UBR1-like_WH"/>
</dbReference>
<evidence type="ECO:0000313" key="13">
    <source>
        <dbReference type="EMBL" id="CAB9509611.1"/>
    </source>
</evidence>
<organism evidence="13 14">
    <name type="scientific">Seminavis robusta</name>
    <dbReference type="NCBI Taxonomy" id="568900"/>
    <lineage>
        <taxon>Eukaryota</taxon>
        <taxon>Sar</taxon>
        <taxon>Stramenopiles</taxon>
        <taxon>Ochrophyta</taxon>
        <taxon>Bacillariophyta</taxon>
        <taxon>Bacillariophyceae</taxon>
        <taxon>Bacillariophycidae</taxon>
        <taxon>Naviculales</taxon>
        <taxon>Naviculaceae</taxon>
        <taxon>Seminavis</taxon>
    </lineage>
</organism>
<keyword evidence="7 10" id="KW-0862">Zinc</keyword>
<dbReference type="CDD" id="cd19673">
    <property type="entry name" value="UBR-box_UBR3"/>
    <property type="match status" value="1"/>
</dbReference>
<protein>
    <recommendedName>
        <fullName evidence="10">E3 ubiquitin-protein ligase</fullName>
        <ecNumber evidence="10">2.3.2.27</ecNumber>
    </recommendedName>
</protein>
<evidence type="ECO:0000256" key="6">
    <source>
        <dbReference type="ARBA" id="ARBA00022786"/>
    </source>
</evidence>
<dbReference type="PANTHER" id="PTHR21497">
    <property type="entry name" value="UBIQUITIN LIGASE E3 ALPHA-RELATED"/>
    <property type="match status" value="1"/>
</dbReference>
<proteinExistence type="inferred from homology"/>
<reference evidence="13" key="1">
    <citation type="submission" date="2020-06" db="EMBL/GenBank/DDBJ databases">
        <authorList>
            <consortium name="Plant Systems Biology data submission"/>
        </authorList>
    </citation>
    <scope>NUCLEOTIDE SEQUENCE</scope>
    <source>
        <strain evidence="13">D6</strain>
    </source>
</reference>
<evidence type="ECO:0000256" key="7">
    <source>
        <dbReference type="ARBA" id="ARBA00022833"/>
    </source>
</evidence>
<dbReference type="Gene3D" id="2.10.110.30">
    <property type="match status" value="1"/>
</dbReference>
<evidence type="ECO:0000256" key="4">
    <source>
        <dbReference type="ARBA" id="ARBA00022723"/>
    </source>
</evidence>
<comment type="function">
    <text evidence="10">Ubiquitin ligase protein which is a component of the N-end rule pathway. Recognizes and binds to proteins bearing specific N-terminal residues that are destabilizing according to the N-end rule, leading to their ubiquitination and subsequent degradation.</text>
</comment>
<keyword evidence="14" id="KW-1185">Reference proteome</keyword>
<dbReference type="GO" id="GO:0071596">
    <property type="term" value="P:ubiquitin-dependent protein catabolic process via the N-end rule pathway"/>
    <property type="evidence" value="ECO:0007669"/>
    <property type="project" value="UniProtKB-UniRule"/>
</dbReference>
<dbReference type="InterPro" id="IPR039164">
    <property type="entry name" value="UBR1-like"/>
</dbReference>
<dbReference type="EMBL" id="CAICTM010000396">
    <property type="protein sequence ID" value="CAB9509611.1"/>
    <property type="molecule type" value="Genomic_DNA"/>
</dbReference>
<feature type="domain" description="UBR-type" evidence="12">
    <location>
        <begin position="202"/>
        <end position="273"/>
    </location>
</feature>
<evidence type="ECO:0000256" key="9">
    <source>
        <dbReference type="PROSITE-ProRule" id="PRU00508"/>
    </source>
</evidence>
<feature type="compositionally biased region" description="Acidic residues" evidence="11">
    <location>
        <begin position="1626"/>
        <end position="1637"/>
    </location>
</feature>
<feature type="compositionally biased region" description="Low complexity" evidence="11">
    <location>
        <begin position="57"/>
        <end position="73"/>
    </location>
</feature>
<evidence type="ECO:0000313" key="14">
    <source>
        <dbReference type="Proteomes" id="UP001153069"/>
    </source>
</evidence>
<dbReference type="GO" id="GO:0061630">
    <property type="term" value="F:ubiquitin protein ligase activity"/>
    <property type="evidence" value="ECO:0007669"/>
    <property type="project" value="UniProtKB-UniRule"/>
</dbReference>
<name>A0A9N8DZD3_9STRA</name>
<feature type="region of interest" description="Disordered" evidence="11">
    <location>
        <begin position="1386"/>
        <end position="1413"/>
    </location>
</feature>
<comment type="pathway">
    <text evidence="2 10">Protein modification; protein ubiquitination.</text>
</comment>
<keyword evidence="6 10" id="KW-0833">Ubl conjugation pathway</keyword>
<feature type="compositionally biased region" description="Polar residues" evidence="11">
    <location>
        <begin position="2796"/>
        <end position="2808"/>
    </location>
</feature>
<keyword evidence="5 10" id="KW-0863">Zinc-finger</keyword>
<keyword evidence="3 10" id="KW-0808">Transferase</keyword>
<dbReference type="GO" id="GO:0000151">
    <property type="term" value="C:ubiquitin ligase complex"/>
    <property type="evidence" value="ECO:0007669"/>
    <property type="project" value="TreeGrafter"/>
</dbReference>
<dbReference type="Pfam" id="PF22960">
    <property type="entry name" value="WHD_UBR1"/>
    <property type="match status" value="1"/>
</dbReference>
<gene>
    <name evidence="13" type="ORF">SEMRO_397_G134430.1</name>
</gene>
<comment type="caution">
    <text evidence="13">The sequence shown here is derived from an EMBL/GenBank/DDBJ whole genome shotgun (WGS) entry which is preliminary data.</text>
</comment>
<evidence type="ECO:0000256" key="11">
    <source>
        <dbReference type="SAM" id="MobiDB-lite"/>
    </source>
</evidence>
<dbReference type="OrthoDB" id="42752at2759"/>
<dbReference type="InterPro" id="IPR044046">
    <property type="entry name" value="E3_ligase_UBR-like_C"/>
</dbReference>
<comment type="similarity">
    <text evidence="8 10">Belongs to the E3 ubiquitin-protein ligase UBR1-like family.</text>
</comment>
<evidence type="ECO:0000256" key="10">
    <source>
        <dbReference type="RuleBase" id="RU366018"/>
    </source>
</evidence>
<sequence>MPAYLNFCPGGLTYSGSFFGENFYYQLSDCTSPSIGALAADRRSPTQAALTSRNSRRNSQNRPSAQSSPQVDSSTVSVDSLVYKAKLADDRLRQYSLLSSGQMGSGTPFFLPSLAALAEASFGRLTGVPHSSVKAWADAMVLQYLETTPEISPRTLEDAGSAKPAAMKTITDTTSSVLRKILEQQENGKLAHLASSPMSRARPCGYVFKRGDIAWNCRTCQADSTCVVCDNCFRNSNHEGHEVYFHRTTPGGCCDCGDPEAWKADGCCDAHRPPATSKVESRVDDPEEAVRMAKKSLEESEESLRSGTTALPPKLAAALGVVIGAAVKCLLEAADGAGIGADPIQWKTRWSDEASRIKNRACHNEDYCLQNPVATPSSFLNGIMPETLPDGYRLHLRLHNDDVHTFEEVIDALHEPRQSRRNVQRDEEQDVPPLVPMRDTATDMTHHVDADGQVTVKSYTTISAAMQGFRRLKSHGLHCAVVGSSQVDQEQRAKALSSWLADISSAHPAAASLVVHALVQVNPRHDLASISVWHEARMIPAWAALDVVDEAQACQRRFQAFPPHLPSSYVTREQAETLHAYCTTVNPGAFVQQTGTNANFYAKVPYRLQPSRYRKSPHALWGTLPSTYTDPIPVASKHPLLHFLHHGQYNPNVQNRLTEGVHVIDTDLRKQQEADRITSSVYPHKLPGLHLVSGVGTRPSNKISVERAPLPNPMQWRHLLGTSSFRAPASPCLLLLLLDPYPTKQFRSAIHALFLSLLTDARFKCRFAAALGVAYRPLTTLFCAGVGTEADSPIGFTVQIFTAGSLVRALGSASVAEQLLKSDDKEGDEDAESSIGVSTSPLAHSIVRCIHTNILGATKEVNMILNNTKAGDDNDSQEEADLGNGGLLRALTYVAGEHPLTTPLPAAPDDGFLDSRSTRHKRLPHLLRDLEYVIETPGTALRLLLPSRFPSYQGPTESSRGVNVQTFAAVFARLLRVAQGMDPQKRKISGGHVEYEQNRWLEAFGLSLNFAGTRDALAESLVNTTTNMILLQGMENKSRLGSTREAMGNMLAALLREIKLWLYREGMLETGLPIGPGGTHGGVDLSQVEALQRSTLHVSGAQVGMSPIASGAGESSNVSTNVNAVALSCATGVKMTEAQLNLIESALRIESAQHNHMDVMNISSTQSPMKCPVLGDWLRVPHSPLAGDSLSFHLPLHRALAKTVRSMCGIVVPESVRNSPGSEWWKLPVLDEPNVPAGTDSSAAPFNHPLVSVIRSTLRSSNCRVVWSAGPDCSPQDAQQRRARSRTVSANIAVAKIIHSLADHPIRCLAASQQIERHLWARNGSATAGMALNYSSTPLCQRFRDLDLTLVQLSAAGLSVGLGARKVFELLKSRFSMDGYLCDPERRTQIGSNSPSSGSYGSGSNSQWVNPPRMQDPDHAVVLSESFFLTLCMLVTELPPPPPSSEKDDTWLRLSIRRELIHALVAEARSHSEAMAAASCAVSRRDESDGTALSSGGGSLFREAFSDVLQEIGKQKSQGSSRVSSGPPAFELKAKFCDEYDPTFFHLRRQEHQHAMDVVARLRKTKSGEDEAGDAFCLPLVCAPPKAHPRFLPCRLLLHLQGMDAALRRALLFALTGGSWLPPSEPETDACLEDAETSPEQPAGAESSTVPRHGDVPAIAFGGRRSLSTPLASTSSSFKRSLSEGDRPPPFSPDVVAASSVSFLEVLQLLTLQVHTLEECASLHHSISDLDDEAKLFSAGLSINSYLGRLVHVPDSLAGIWAFRPHPHGPLTSSGSGANRGAILGLLIALYEHRSDHGAILDSGGGKDYGQGDSDHGGARALASSGLKWLLRFVNALVDGAHSVGAAVKSATTGVPVNRSSQSANENETVWTIDEKIRSTIRGMLSGLPELWPAPREPGSTNEGKTNDKGKEARKAAQARVLAMMKKKQAAFAATIAPAAGGGNALDDADDEEADLCIICRCDDTYGENNGPLGYLGHVQRSRVAQMRAMRESASRGQNAFNGISLLQKYRVVGHMGCQLRESEAMDSRPLSCLPRGSIVTVLKIAMLDKYDILSRRVLVKHVSIKPQENDLLTEGWASVQSSQGYIILSPLASVCYTNSRWGGTRPIIRQCGHAAHLKCVEAHTLSLHQRAAGEQPYDGRFAANIDDGEFLCPLCKQLSNILIPRDNFVDVAPSDKSGEVTMQDADPAPASDGKTGTLRSGEPFSSFHDKIAMGANCTAKRLKVIGKEALKDFGAHLFQAMDVPWERQLGWRSQNQLHPAILRWDYEEEDDPDDDNKDGDAAPKEAPHGKSILRLLRQQHIAWAALGHSAAALEASTRGTEEVLPFGTMVNTSDPWSDFKAEEKDKHPMLLELKRTVAGVSGLYEVLVDEVSSELGFEKLDSKTPSIVGVLLADIFDGNNWFHTLSSDQNIDKDTLMLWSKLTGLMASIPCHVARDGQISKRSEARASAAAMWTVKGLGTQRRKRTDPPAPLAVAKVFDSIKKKYEPADVNPGWGTLDPQGCGSDPRTPFRPAVASAFLYTPLLAWDLSTFSGAMFSAVLVNDVAALPTSKELLYLAQSLLVSRMIQAIITPGGIVPGSEMDIDGDGMEWPQQDIQREGSALLQLATRCRNKVTEVALQGSTFLDDLASVEALPMFSSVGEALLPLSRSIILLLRACTGVIRERQRLCQIEPAKEDEFDQRLDTVVYSSDIMSSDDGFLVYKAIGGPLPSSILQESNPWWTKITKWLIAVSIWEAHHGSSGRNVVPLIANIAGVSPRDPTITVSNRLTTADNKDVNMRAVDGTVMESKLNDAVTTNSVGVKSSSVDHNGSIEDMNESDDDEIVEGMELDNEIPVVDLPDSVAGHDAPAARQGQSGSQFRSEDSSEEGSHSDLKDEGGQSDREFAYVSRSPIISYQPSVLGLVGIGAIRQGTFFESQSANSVMSDLSHLGLLHSREIPTFSLVRLPSSFVELYSIVNKVKGRDETNLVDESDDVSTSETAICLVSGTVLRSGSTRRSFSTRAARPPGACTLHARKTGSGIGIFFLVQKCTVLLMHNNKSAYSASLYVDEHGEEDPGLRRGRPLFLNQARYRALEVLWRQQGIPREVAQIRSTSDRVIRDNWY</sequence>
<dbReference type="PROSITE" id="PS51157">
    <property type="entry name" value="ZF_UBR"/>
    <property type="match status" value="1"/>
</dbReference>